<organism evidence="4">
    <name type="scientific">Lotharella oceanica</name>
    <dbReference type="NCBI Taxonomy" id="641309"/>
    <lineage>
        <taxon>Eukaryota</taxon>
        <taxon>Sar</taxon>
        <taxon>Rhizaria</taxon>
        <taxon>Cercozoa</taxon>
        <taxon>Chlorarachniophyceae</taxon>
        <taxon>Lotharella</taxon>
    </lineage>
</organism>
<evidence type="ECO:0000259" key="3">
    <source>
        <dbReference type="Pfam" id="PF02668"/>
    </source>
</evidence>
<dbReference type="PANTHER" id="PTHR10696">
    <property type="entry name" value="GAMMA-BUTYROBETAINE HYDROXYLASE-RELATED"/>
    <property type="match status" value="1"/>
</dbReference>
<keyword evidence="1" id="KW-0560">Oxidoreductase</keyword>
<gene>
    <name evidence="4" type="ORF">LSP00402_LOCUS17650</name>
</gene>
<dbReference type="EMBL" id="HBHP01028480">
    <property type="protein sequence ID" value="CAD9773658.1"/>
    <property type="molecule type" value="Transcribed_RNA"/>
</dbReference>
<dbReference type="Gene3D" id="3.60.130.10">
    <property type="entry name" value="Clavaminate synthase-like"/>
    <property type="match status" value="1"/>
</dbReference>
<dbReference type="InterPro" id="IPR042098">
    <property type="entry name" value="TauD-like_sf"/>
</dbReference>
<reference evidence="4" key="1">
    <citation type="submission" date="2021-01" db="EMBL/GenBank/DDBJ databases">
        <authorList>
            <person name="Corre E."/>
            <person name="Pelletier E."/>
            <person name="Niang G."/>
            <person name="Scheremetjew M."/>
            <person name="Finn R."/>
            <person name="Kale V."/>
            <person name="Holt S."/>
            <person name="Cochrane G."/>
            <person name="Meng A."/>
            <person name="Brown T."/>
            <person name="Cohen L."/>
        </authorList>
    </citation>
    <scope>NUCLEOTIDE SEQUENCE</scope>
    <source>
        <strain evidence="4">CCMP622</strain>
    </source>
</reference>
<dbReference type="GO" id="GO:0016491">
    <property type="term" value="F:oxidoreductase activity"/>
    <property type="evidence" value="ECO:0007669"/>
    <property type="project" value="UniProtKB-KW"/>
</dbReference>
<evidence type="ECO:0000313" key="4">
    <source>
        <dbReference type="EMBL" id="CAD9773658.1"/>
    </source>
</evidence>
<dbReference type="AlphaFoldDB" id="A0A7S2TZW7"/>
<proteinExistence type="predicted"/>
<dbReference type="InterPro" id="IPR050411">
    <property type="entry name" value="AlphaKG_dependent_hydroxylases"/>
</dbReference>
<evidence type="ECO:0000256" key="1">
    <source>
        <dbReference type="ARBA" id="ARBA00023002"/>
    </source>
</evidence>
<dbReference type="GO" id="GO:0017000">
    <property type="term" value="P:antibiotic biosynthetic process"/>
    <property type="evidence" value="ECO:0007669"/>
    <property type="project" value="UniProtKB-KW"/>
</dbReference>
<evidence type="ECO:0000256" key="2">
    <source>
        <dbReference type="ARBA" id="ARBA00023194"/>
    </source>
</evidence>
<sequence>MNSRIGGPAVVTHVGAPLCRYFSVRLDQLPERLTGPAAWVGKELKERQSDWMTHLLDHQIQEIEAAADSYLSLGRDIGSIRKEDFPLPSFSKHLSRLSEKLLRGIGVEVLRGLPTASYSLEKSAAIFCGIGAHLGSARSQNASGHILGHVRDMGADPNDTNTRIYQTNAPQTFHTDSADVVGLMCLREAKEGGDSLLVSAATIYNEMRRRRPDLLEKLFDPIATDRRGEVPQGMQPFLTIPPFCWHGGKLTVFYQRQYIDSAQRFPEAMRLTDAHVKALDMFDSLANDPDLHIRMRLRPGDMQFVYNHAQLHDRTGFVDWPERERRRHLLRLWLAMPDDRELPECFKQRYGSIKIGNRGGIVIAQTTRLHAPLLAH</sequence>
<keyword evidence="2" id="KW-0045">Antibiotic biosynthesis</keyword>
<dbReference type="InterPro" id="IPR003819">
    <property type="entry name" value="TauD/TfdA-like"/>
</dbReference>
<dbReference type="Pfam" id="PF02668">
    <property type="entry name" value="TauD"/>
    <property type="match status" value="1"/>
</dbReference>
<accession>A0A7S2TZW7</accession>
<name>A0A7S2TZW7_9EUKA</name>
<dbReference type="SUPFAM" id="SSF51197">
    <property type="entry name" value="Clavaminate synthase-like"/>
    <property type="match status" value="1"/>
</dbReference>
<feature type="domain" description="TauD/TfdA-like" evidence="3">
    <location>
        <begin position="78"/>
        <end position="333"/>
    </location>
</feature>
<dbReference type="PANTHER" id="PTHR10696:SF56">
    <property type="entry name" value="TAUD_TFDA-LIKE DOMAIN-CONTAINING PROTEIN"/>
    <property type="match status" value="1"/>
</dbReference>
<protein>
    <recommendedName>
        <fullName evidence="3">TauD/TfdA-like domain-containing protein</fullName>
    </recommendedName>
</protein>